<dbReference type="GO" id="GO:0044781">
    <property type="term" value="P:bacterial-type flagellum organization"/>
    <property type="evidence" value="ECO:0007669"/>
    <property type="project" value="InterPro"/>
</dbReference>
<dbReference type="Pfam" id="PF04347">
    <property type="entry name" value="FliO"/>
    <property type="match status" value="1"/>
</dbReference>
<evidence type="ECO:0000313" key="8">
    <source>
        <dbReference type="EMBL" id="MPV89729.1"/>
    </source>
</evidence>
<dbReference type="GO" id="GO:0016020">
    <property type="term" value="C:membrane"/>
    <property type="evidence" value="ECO:0007669"/>
    <property type="project" value="InterPro"/>
</dbReference>
<evidence type="ECO:0000256" key="2">
    <source>
        <dbReference type="ARBA" id="ARBA00022475"/>
    </source>
</evidence>
<dbReference type="Proteomes" id="UP000429644">
    <property type="component" value="Unassembled WGS sequence"/>
</dbReference>
<dbReference type="RefSeq" id="WP_152232478.1">
    <property type="nucleotide sequence ID" value="NZ_BAAAOT010000024.1"/>
</dbReference>
<accession>A0A7J9UYL8</accession>
<reference evidence="8 9" key="1">
    <citation type="submission" date="2019-10" db="EMBL/GenBank/DDBJ databases">
        <title>Georgenia wutianyii sp. nov. and Georgenia yuyongxinii sp. nov. isolated from plateau pika (Ochotona curzoniae) in the Qinghai-Tibet plateau of China.</title>
        <authorList>
            <person name="Tian Z."/>
        </authorList>
    </citation>
    <scope>NUCLEOTIDE SEQUENCE [LARGE SCALE GENOMIC DNA]</scope>
    <source>
        <strain evidence="8 9">JCM 15130</strain>
    </source>
</reference>
<evidence type="ECO:0000256" key="5">
    <source>
        <dbReference type="ARBA" id="ARBA00023136"/>
    </source>
</evidence>
<dbReference type="AlphaFoldDB" id="A0A7J9UYL8"/>
<name>A0A7J9UYL8_9MICO</name>
<keyword evidence="9" id="KW-1185">Reference proteome</keyword>
<evidence type="ECO:0000256" key="3">
    <source>
        <dbReference type="ARBA" id="ARBA00022692"/>
    </source>
</evidence>
<sequence length="216" mass="22535">MLDSVLLGLRVALSLALVLVILWVIARKVNAGTSASRRVPVTVLGRQSLGRRSGVAVVEVAGRTLLLGVSDDGVRLLTELDDAGRALEAGPGLLEAGPSAEPTTTEDAPGGQVIAGRFSAPGRGAELPARRADLRGRTGTDDAAAGATGLARIIGPVRSFDDVLAAEVTPRHRSRRRTAARRADVPELSTGPLAGSVLDKTTWTRAWAVLQERSSR</sequence>
<dbReference type="InterPro" id="IPR022781">
    <property type="entry name" value="Flagellar_biosynth_FliO"/>
</dbReference>
<feature type="transmembrane region" description="Helical" evidence="7">
    <location>
        <begin position="6"/>
        <end position="26"/>
    </location>
</feature>
<dbReference type="EMBL" id="WHPD01002957">
    <property type="protein sequence ID" value="MPV89729.1"/>
    <property type="molecule type" value="Genomic_DNA"/>
</dbReference>
<feature type="region of interest" description="Disordered" evidence="6">
    <location>
        <begin position="90"/>
        <end position="111"/>
    </location>
</feature>
<proteinExistence type="predicted"/>
<keyword evidence="3 7" id="KW-0812">Transmembrane</keyword>
<organism evidence="8 9">
    <name type="scientific">Georgenia ruanii</name>
    <dbReference type="NCBI Taxonomy" id="348442"/>
    <lineage>
        <taxon>Bacteria</taxon>
        <taxon>Bacillati</taxon>
        <taxon>Actinomycetota</taxon>
        <taxon>Actinomycetes</taxon>
        <taxon>Micrococcales</taxon>
        <taxon>Bogoriellaceae</taxon>
        <taxon>Georgenia</taxon>
    </lineage>
</organism>
<evidence type="ECO:0000256" key="1">
    <source>
        <dbReference type="ARBA" id="ARBA00004236"/>
    </source>
</evidence>
<evidence type="ECO:0008006" key="10">
    <source>
        <dbReference type="Google" id="ProtNLM"/>
    </source>
</evidence>
<gene>
    <name evidence="8" type="ORF">GB882_13720</name>
</gene>
<comment type="caution">
    <text evidence="8">The sequence shown here is derived from an EMBL/GenBank/DDBJ whole genome shotgun (WGS) entry which is preliminary data.</text>
</comment>
<evidence type="ECO:0000313" key="9">
    <source>
        <dbReference type="Proteomes" id="UP000429644"/>
    </source>
</evidence>
<dbReference type="OrthoDB" id="5191841at2"/>
<evidence type="ECO:0000256" key="7">
    <source>
        <dbReference type="SAM" id="Phobius"/>
    </source>
</evidence>
<keyword evidence="4 7" id="KW-1133">Transmembrane helix</keyword>
<keyword evidence="2" id="KW-1003">Cell membrane</keyword>
<keyword evidence="5 7" id="KW-0472">Membrane</keyword>
<comment type="subcellular location">
    <subcellularLocation>
        <location evidence="1">Cell membrane</location>
    </subcellularLocation>
</comment>
<evidence type="ECO:0000256" key="6">
    <source>
        <dbReference type="SAM" id="MobiDB-lite"/>
    </source>
</evidence>
<protein>
    <recommendedName>
        <fullName evidence="10">Flagellar biosynthetic protein FliO</fullName>
    </recommendedName>
</protein>
<evidence type="ECO:0000256" key="4">
    <source>
        <dbReference type="ARBA" id="ARBA00022989"/>
    </source>
</evidence>